<dbReference type="GO" id="GO:0005524">
    <property type="term" value="F:ATP binding"/>
    <property type="evidence" value="ECO:0007669"/>
    <property type="project" value="UniProtKB-UniRule"/>
</dbReference>
<comment type="pathway">
    <text evidence="4">Cofactor biosynthesis; adenosylcobalamin biosynthesis; adenosylcobalamin from cob(II)yrinate a,c-diamide: step 2/7.</text>
</comment>
<dbReference type="NCBIfam" id="TIGR00636">
    <property type="entry name" value="PduO_Nterm"/>
    <property type="match status" value="1"/>
</dbReference>
<evidence type="ECO:0000256" key="1">
    <source>
        <dbReference type="ARBA" id="ARBA00022679"/>
    </source>
</evidence>
<evidence type="ECO:0000256" key="4">
    <source>
        <dbReference type="RuleBase" id="RU366026"/>
    </source>
</evidence>
<dbReference type="InterPro" id="IPR036451">
    <property type="entry name" value="CblAdoTrfase-like_sf"/>
</dbReference>
<feature type="domain" description="Cobalamin adenosyltransferase-like" evidence="5">
    <location>
        <begin position="7"/>
        <end position="172"/>
    </location>
</feature>
<accession>E0TGU2</accession>
<evidence type="ECO:0000256" key="3">
    <source>
        <dbReference type="ARBA" id="ARBA00022840"/>
    </source>
</evidence>
<dbReference type="InterPro" id="IPR029499">
    <property type="entry name" value="PduO-typ"/>
</dbReference>
<sequence length="192" mass="20218">MVRLTRIYTGTGDDGTTGLVTGDRVDKTSPRICAMGDVDELNAAIGVALSVVTADDIRGTLLAIQNDLFDLGADLATPKDVRGALRLSDTGPQRLERAIDALNEALPPLQSFVLPSGPGGAGHLHLARAIARRAERRVIALARSADLPEPLNPILAVYLNRLSDYLFVAARSVARAAGGEVTWVPGLSADET</sequence>
<dbReference type="EC" id="2.5.1.17" evidence="4"/>
<dbReference type="OrthoDB" id="9778896at2"/>
<comment type="catalytic activity">
    <reaction evidence="4">
        <text>2 cob(II)yrinate a,c diamide + reduced [electron-transfer flavoprotein] + 2 ATP = 2 adenosylcob(III)yrinate a,c-diamide + 2 triphosphate + oxidized [electron-transfer flavoprotein] + 3 H(+)</text>
        <dbReference type="Rhea" id="RHEA:11528"/>
        <dbReference type="Rhea" id="RHEA-COMP:10685"/>
        <dbReference type="Rhea" id="RHEA-COMP:10686"/>
        <dbReference type="ChEBI" id="CHEBI:15378"/>
        <dbReference type="ChEBI" id="CHEBI:18036"/>
        <dbReference type="ChEBI" id="CHEBI:30616"/>
        <dbReference type="ChEBI" id="CHEBI:57692"/>
        <dbReference type="ChEBI" id="CHEBI:58307"/>
        <dbReference type="ChEBI" id="CHEBI:58503"/>
        <dbReference type="ChEBI" id="CHEBI:58537"/>
        <dbReference type="EC" id="2.5.1.17"/>
    </reaction>
</comment>
<keyword evidence="2 4" id="KW-0547">Nucleotide-binding</keyword>
<comment type="catalytic activity">
    <reaction evidence="4">
        <text>2 cob(II)alamin + reduced [electron-transfer flavoprotein] + 2 ATP = 2 adenosylcob(III)alamin + 2 triphosphate + oxidized [electron-transfer flavoprotein] + 3 H(+)</text>
        <dbReference type="Rhea" id="RHEA:28671"/>
        <dbReference type="Rhea" id="RHEA-COMP:10685"/>
        <dbReference type="Rhea" id="RHEA-COMP:10686"/>
        <dbReference type="ChEBI" id="CHEBI:15378"/>
        <dbReference type="ChEBI" id="CHEBI:16304"/>
        <dbReference type="ChEBI" id="CHEBI:18036"/>
        <dbReference type="ChEBI" id="CHEBI:18408"/>
        <dbReference type="ChEBI" id="CHEBI:30616"/>
        <dbReference type="ChEBI" id="CHEBI:57692"/>
        <dbReference type="ChEBI" id="CHEBI:58307"/>
        <dbReference type="EC" id="2.5.1.17"/>
    </reaction>
</comment>
<reference evidence="7" key="1">
    <citation type="submission" date="2010-08" db="EMBL/GenBank/DDBJ databases">
        <title>Genome sequence of Parvularcula bermudensis HTCC2503.</title>
        <authorList>
            <person name="Kang D.-M."/>
            <person name="Oh H.-M."/>
            <person name="Cho J.-C."/>
        </authorList>
    </citation>
    <scope>NUCLEOTIDE SEQUENCE [LARGE SCALE GENOMIC DNA]</scope>
    <source>
        <strain evidence="7">ATCC BAA-594 / HTCC2503 / KCTC 12087</strain>
    </source>
</reference>
<dbReference type="Pfam" id="PF01923">
    <property type="entry name" value="Cob_adeno_trans"/>
    <property type="match status" value="1"/>
</dbReference>
<evidence type="ECO:0000313" key="7">
    <source>
        <dbReference type="Proteomes" id="UP000001302"/>
    </source>
</evidence>
<dbReference type="KEGG" id="pbr:PB2503_13319"/>
<evidence type="ECO:0000256" key="2">
    <source>
        <dbReference type="ARBA" id="ARBA00022741"/>
    </source>
</evidence>
<reference evidence="6 7" key="2">
    <citation type="journal article" date="2011" name="J. Bacteriol.">
        <title>Complete genome sequence of strain HTCC2503T of Parvularcula bermudensis, the type species of the order "Parvularculales" in the class Alphaproteobacteria.</title>
        <authorList>
            <person name="Oh H.M."/>
            <person name="Kang I."/>
            <person name="Vergin K.L."/>
            <person name="Kang D."/>
            <person name="Rhee K.H."/>
            <person name="Giovannoni S.J."/>
            <person name="Cho J.C."/>
        </authorList>
    </citation>
    <scope>NUCLEOTIDE SEQUENCE [LARGE SCALE GENOMIC DNA]</scope>
    <source>
        <strain evidence="7">ATCC BAA-594 / HTCC2503 / KCTC 12087</strain>
    </source>
</reference>
<keyword evidence="1 4" id="KW-0808">Transferase</keyword>
<dbReference type="HOGENOM" id="CLU_083486_0_0_5"/>
<keyword evidence="4" id="KW-0169">Cobalamin biosynthesis</keyword>
<dbReference type="UniPathway" id="UPA00148">
    <property type="reaction ID" value="UER00233"/>
</dbReference>
<dbReference type="Proteomes" id="UP000001302">
    <property type="component" value="Chromosome"/>
</dbReference>
<evidence type="ECO:0000259" key="5">
    <source>
        <dbReference type="Pfam" id="PF01923"/>
    </source>
</evidence>
<keyword evidence="7" id="KW-1185">Reference proteome</keyword>
<name>E0TGU2_PARBH</name>
<dbReference type="Gene3D" id="1.20.1200.10">
    <property type="entry name" value="Cobalamin adenosyltransferase-like"/>
    <property type="match status" value="1"/>
</dbReference>
<keyword evidence="3 4" id="KW-0067">ATP-binding</keyword>
<dbReference type="PANTHER" id="PTHR12213:SF0">
    <property type="entry name" value="CORRINOID ADENOSYLTRANSFERASE MMAB"/>
    <property type="match status" value="1"/>
</dbReference>
<dbReference type="STRING" id="314260.PB2503_13319"/>
<comment type="similarity">
    <text evidence="4">Belongs to the Cob(I)alamin adenosyltransferase family.</text>
</comment>
<protein>
    <recommendedName>
        <fullName evidence="4">Corrinoid adenosyltransferase</fullName>
        <ecNumber evidence="4">2.5.1.17</ecNumber>
    </recommendedName>
    <alternativeName>
        <fullName evidence="4">Cob(II)alamin adenosyltransferase</fullName>
    </alternativeName>
    <alternativeName>
        <fullName evidence="4">Cob(II)yrinic acid a,c-diamide adenosyltransferase</fullName>
    </alternativeName>
    <alternativeName>
        <fullName evidence="4">Cobinamide/cobalamin adenosyltransferase</fullName>
    </alternativeName>
</protein>
<evidence type="ECO:0000313" key="6">
    <source>
        <dbReference type="EMBL" id="ADM10701.1"/>
    </source>
</evidence>
<dbReference type="InterPro" id="IPR016030">
    <property type="entry name" value="CblAdoTrfase-like"/>
</dbReference>
<proteinExistence type="inferred from homology"/>
<dbReference type="SUPFAM" id="SSF89028">
    <property type="entry name" value="Cobalamin adenosyltransferase-like"/>
    <property type="match status" value="1"/>
</dbReference>
<dbReference type="EMBL" id="CP002156">
    <property type="protein sequence ID" value="ADM10701.1"/>
    <property type="molecule type" value="Genomic_DNA"/>
</dbReference>
<dbReference type="RefSeq" id="WP_013301675.1">
    <property type="nucleotide sequence ID" value="NC_014414.1"/>
</dbReference>
<gene>
    <name evidence="6" type="ordered locus">PB2503_13319</name>
</gene>
<dbReference type="GO" id="GO:0009236">
    <property type="term" value="P:cobalamin biosynthetic process"/>
    <property type="evidence" value="ECO:0007669"/>
    <property type="project" value="UniProtKB-UniRule"/>
</dbReference>
<organism evidence="6 7">
    <name type="scientific">Parvularcula bermudensis (strain ATCC BAA-594 / HTCC2503 / KCTC 12087)</name>
    <dbReference type="NCBI Taxonomy" id="314260"/>
    <lineage>
        <taxon>Bacteria</taxon>
        <taxon>Pseudomonadati</taxon>
        <taxon>Pseudomonadota</taxon>
        <taxon>Alphaproteobacteria</taxon>
        <taxon>Parvularculales</taxon>
        <taxon>Parvularculaceae</taxon>
        <taxon>Parvularcula</taxon>
    </lineage>
</organism>
<dbReference type="eggNOG" id="COG2096">
    <property type="taxonomic scope" value="Bacteria"/>
</dbReference>
<dbReference type="AlphaFoldDB" id="E0TGU2"/>
<dbReference type="PANTHER" id="PTHR12213">
    <property type="entry name" value="CORRINOID ADENOSYLTRANSFERASE"/>
    <property type="match status" value="1"/>
</dbReference>
<dbReference type="GO" id="GO:0008817">
    <property type="term" value="F:corrinoid adenosyltransferase activity"/>
    <property type="evidence" value="ECO:0007669"/>
    <property type="project" value="UniProtKB-UniRule"/>
</dbReference>